<proteinExistence type="predicted"/>
<evidence type="ECO:0000313" key="3">
    <source>
        <dbReference type="EMBL" id="GIJ48454.1"/>
    </source>
</evidence>
<feature type="region of interest" description="Disordered" evidence="1">
    <location>
        <begin position="1"/>
        <end position="91"/>
    </location>
</feature>
<accession>A0A8J3YMW0</accession>
<protein>
    <submittedName>
        <fullName evidence="3">Uncharacterized protein</fullName>
    </submittedName>
</protein>
<name>A0A8J3YMW0_9ACTN</name>
<feature type="region of interest" description="Disordered" evidence="1">
    <location>
        <begin position="155"/>
        <end position="221"/>
    </location>
</feature>
<evidence type="ECO:0000313" key="4">
    <source>
        <dbReference type="Proteomes" id="UP000619260"/>
    </source>
</evidence>
<feature type="compositionally biased region" description="Basic and acidic residues" evidence="1">
    <location>
        <begin position="25"/>
        <end position="46"/>
    </location>
</feature>
<gene>
    <name evidence="3" type="ORF">Val02_53400</name>
</gene>
<keyword evidence="2" id="KW-0472">Membrane</keyword>
<dbReference type="RefSeq" id="WP_203901946.1">
    <property type="nucleotide sequence ID" value="NZ_BOPF01000021.1"/>
</dbReference>
<feature type="transmembrane region" description="Helical" evidence="2">
    <location>
        <begin position="358"/>
        <end position="377"/>
    </location>
</feature>
<organism evidence="3 4">
    <name type="scientific">Virgisporangium aliadipatigenens</name>
    <dbReference type="NCBI Taxonomy" id="741659"/>
    <lineage>
        <taxon>Bacteria</taxon>
        <taxon>Bacillati</taxon>
        <taxon>Actinomycetota</taxon>
        <taxon>Actinomycetes</taxon>
        <taxon>Micromonosporales</taxon>
        <taxon>Micromonosporaceae</taxon>
        <taxon>Virgisporangium</taxon>
    </lineage>
</organism>
<reference evidence="3" key="1">
    <citation type="submission" date="2021-01" db="EMBL/GenBank/DDBJ databases">
        <title>Whole genome shotgun sequence of Virgisporangium aliadipatigenens NBRC 105644.</title>
        <authorList>
            <person name="Komaki H."/>
            <person name="Tamura T."/>
        </authorList>
    </citation>
    <scope>NUCLEOTIDE SEQUENCE</scope>
    <source>
        <strain evidence="3">NBRC 105644</strain>
    </source>
</reference>
<feature type="compositionally biased region" description="Basic and acidic residues" evidence="1">
    <location>
        <begin position="1"/>
        <end position="10"/>
    </location>
</feature>
<evidence type="ECO:0000256" key="2">
    <source>
        <dbReference type="SAM" id="Phobius"/>
    </source>
</evidence>
<feature type="transmembrane region" description="Helical" evidence="2">
    <location>
        <begin position="327"/>
        <end position="346"/>
    </location>
</feature>
<dbReference type="AlphaFoldDB" id="A0A8J3YMW0"/>
<keyword evidence="4" id="KW-1185">Reference proteome</keyword>
<comment type="caution">
    <text evidence="3">The sequence shown here is derived from an EMBL/GenBank/DDBJ whole genome shotgun (WGS) entry which is preliminary data.</text>
</comment>
<evidence type="ECO:0000256" key="1">
    <source>
        <dbReference type="SAM" id="MobiDB-lite"/>
    </source>
</evidence>
<keyword evidence="2" id="KW-1133">Transmembrane helix</keyword>
<dbReference type="Proteomes" id="UP000619260">
    <property type="component" value="Unassembled WGS sequence"/>
</dbReference>
<dbReference type="EMBL" id="BOPF01000021">
    <property type="protein sequence ID" value="GIJ48454.1"/>
    <property type="molecule type" value="Genomic_DNA"/>
</dbReference>
<keyword evidence="2" id="KW-0812">Transmembrane</keyword>
<feature type="compositionally biased region" description="Basic and acidic residues" evidence="1">
    <location>
        <begin position="61"/>
        <end position="73"/>
    </location>
</feature>
<sequence>MTRSADRRPPPEWPLAADPEGGDGPQDRFRVLDESLLNEARRRDDADSFPLWPQVETQGEESPREPALRRDLEPAQEPLEPPQAPDWATRATRHRFLEDPSYRARFGEGETPAFDTTDSGWPILPAAASPGPVAPVSPAVPATVIVEGTFIEEPPPLPPAPVESALPPAQQTESTRPVEPVRATAPAQAKPPLEGAGGLTITPRRGALRTEPPRTGIPHTRQTRRPLAGLTALLLLAIVSAFFGWVTAEPFWLAVGHSERGTATVSRCTGDGLTRRCEGTFSVDGRLSRVAVPILGDAPAPGRSAAARMTSTRGDRVYVGTSSREQAGVGVGLLVLCGLGIAWATGGLRLAGRRARTAAVAFSLAGPLLLFALMLAATY</sequence>
<feature type="transmembrane region" description="Helical" evidence="2">
    <location>
        <begin position="227"/>
        <end position="248"/>
    </location>
</feature>